<dbReference type="VEuPathDB" id="MicrosporidiaDB:NEDG_01088"/>
<keyword evidence="5" id="KW-0479">Metal-binding</keyword>
<keyword evidence="6" id="KW-0408">Iron</keyword>
<dbReference type="EMBL" id="LTDL01000042">
    <property type="protein sequence ID" value="OAG28949.1"/>
    <property type="molecule type" value="Genomic_DNA"/>
</dbReference>
<dbReference type="GO" id="GO:0006270">
    <property type="term" value="P:DNA replication initiation"/>
    <property type="evidence" value="ECO:0007669"/>
    <property type="project" value="TreeGrafter"/>
</dbReference>
<proteinExistence type="predicted"/>
<dbReference type="InterPro" id="IPR058560">
    <property type="entry name" value="DNA_primase_C"/>
</dbReference>
<feature type="domain" description="DNA primase large subunit C-terminal" evidence="8">
    <location>
        <begin position="231"/>
        <end position="348"/>
    </location>
</feature>
<dbReference type="GO" id="GO:0005658">
    <property type="term" value="C:alpha DNA polymerase:primase complex"/>
    <property type="evidence" value="ECO:0007669"/>
    <property type="project" value="TreeGrafter"/>
</dbReference>
<dbReference type="PANTHER" id="PTHR10537:SF3">
    <property type="entry name" value="DNA PRIMASE LARGE SUBUNIT"/>
    <property type="match status" value="1"/>
</dbReference>
<reference evidence="9 10" key="1">
    <citation type="submission" date="2016-02" db="EMBL/GenBank/DDBJ databases">
        <title>Discovery of a natural microsporidian pathogen with a broad tissue tropism in Caenorhabditis elegans.</title>
        <authorList>
            <person name="Luallen R.J."/>
            <person name="Reinke A.W."/>
            <person name="Tong L."/>
            <person name="Botts M.R."/>
            <person name="Felix M.-A."/>
            <person name="Troemel E.R."/>
        </authorList>
    </citation>
    <scope>NUCLEOTIDE SEQUENCE [LARGE SCALE GENOMIC DNA]</scope>
    <source>
        <strain evidence="9 10">JUm2807</strain>
    </source>
</reference>
<evidence type="ECO:0000256" key="7">
    <source>
        <dbReference type="ARBA" id="ARBA00023014"/>
    </source>
</evidence>
<comment type="caution">
    <text evidence="9">The sequence shown here is derived from an EMBL/GenBank/DDBJ whole genome shotgun (WGS) entry which is preliminary data.</text>
</comment>
<keyword evidence="7" id="KW-0411">Iron-sulfur</keyword>
<organism evidence="9 10">
    <name type="scientific">Nematocida displodere</name>
    <dbReference type="NCBI Taxonomy" id="1805483"/>
    <lineage>
        <taxon>Eukaryota</taxon>
        <taxon>Fungi</taxon>
        <taxon>Fungi incertae sedis</taxon>
        <taxon>Microsporidia</taxon>
        <taxon>Nematocida</taxon>
    </lineage>
</organism>
<keyword evidence="3" id="KW-0639">Primosome</keyword>
<name>A0A177ED75_9MICR</name>
<keyword evidence="10" id="KW-1185">Reference proteome</keyword>
<dbReference type="PANTHER" id="PTHR10537">
    <property type="entry name" value="DNA PRIMASE LARGE SUBUNIT"/>
    <property type="match status" value="1"/>
</dbReference>
<dbReference type="Pfam" id="PF04104">
    <property type="entry name" value="DNA_primase_lrg"/>
    <property type="match status" value="1"/>
</dbReference>
<gene>
    <name evidence="9" type="ORF">NEDG_01088</name>
</gene>
<evidence type="ECO:0000256" key="1">
    <source>
        <dbReference type="ARBA" id="ARBA00001966"/>
    </source>
</evidence>
<evidence type="ECO:0000256" key="2">
    <source>
        <dbReference type="ARBA" id="ARBA00022485"/>
    </source>
</evidence>
<dbReference type="RefSeq" id="XP_067543694.1">
    <property type="nucleotide sequence ID" value="XM_067688506.1"/>
</dbReference>
<dbReference type="OrthoDB" id="421393at2759"/>
<evidence type="ECO:0000313" key="10">
    <source>
        <dbReference type="Proteomes" id="UP000185944"/>
    </source>
</evidence>
<dbReference type="STRING" id="1805483.A0A177ED75"/>
<comment type="cofactor">
    <cofactor evidence="1">
        <name>[4Fe-4S] cluster</name>
        <dbReference type="ChEBI" id="CHEBI:49883"/>
    </cofactor>
</comment>
<evidence type="ECO:0000256" key="5">
    <source>
        <dbReference type="ARBA" id="ARBA00022723"/>
    </source>
</evidence>
<dbReference type="GeneID" id="93647438"/>
<keyword evidence="4" id="KW-0235">DNA replication</keyword>
<dbReference type="InterPro" id="IPR007238">
    <property type="entry name" value="DNA_primase_lsu_euk/arc"/>
</dbReference>
<dbReference type="GO" id="GO:0006269">
    <property type="term" value="P:DNA replication, synthesis of primer"/>
    <property type="evidence" value="ECO:0007669"/>
    <property type="project" value="UniProtKB-KW"/>
</dbReference>
<dbReference type="Proteomes" id="UP000185944">
    <property type="component" value="Unassembled WGS sequence"/>
</dbReference>
<protein>
    <submittedName>
        <fullName evidence="9">DNA primase large subunit</fullName>
    </submittedName>
</protein>
<dbReference type="GO" id="GO:0051539">
    <property type="term" value="F:4 iron, 4 sulfur cluster binding"/>
    <property type="evidence" value="ECO:0007669"/>
    <property type="project" value="UniProtKB-KW"/>
</dbReference>
<evidence type="ECO:0000259" key="8">
    <source>
        <dbReference type="Pfam" id="PF04104"/>
    </source>
</evidence>
<evidence type="ECO:0000256" key="6">
    <source>
        <dbReference type="ARBA" id="ARBA00023004"/>
    </source>
</evidence>
<sequence length="372" mass="43272">MKSTRGLRFYIGEAPDIGRITDFSTHVQNRRKVYEHIERHRELPFDALITQEWSPERDVNMHYAARISSVAEPGRIEEFVSGETKIFKIRLEQMPREAVVRFFIEEYLARLQEEIRYTKEEESLFIEIDNQYPNWVGAEKVNKNTSQQILALASKNMEGVKVKAHFTHHHTLRERVSRGYLCSGHQGMVSILVRAFAQLLRLGTNSLYLSGKVSPKYAVSESAQGLATVRIEEEYFPRCVLKTLDTLKKEKHLKYQDRTNLCKFFKNIGVAMEETISLFRRYFNCSDGQFEKEYKYRIRHIYGQEGSKIDYKSASCVSIIKETGLAGCTGCPYARTEDGTRKCAEELSMHTKQKEEPLLTPAEYYKRRKGFI</sequence>
<accession>A0A177ED75</accession>
<evidence type="ECO:0000256" key="3">
    <source>
        <dbReference type="ARBA" id="ARBA00022515"/>
    </source>
</evidence>
<keyword evidence="2" id="KW-0004">4Fe-4S</keyword>
<evidence type="ECO:0000313" key="9">
    <source>
        <dbReference type="EMBL" id="OAG28949.1"/>
    </source>
</evidence>
<dbReference type="GO" id="GO:0046872">
    <property type="term" value="F:metal ion binding"/>
    <property type="evidence" value="ECO:0007669"/>
    <property type="project" value="UniProtKB-KW"/>
</dbReference>
<dbReference type="AlphaFoldDB" id="A0A177ED75"/>
<evidence type="ECO:0000256" key="4">
    <source>
        <dbReference type="ARBA" id="ARBA00022705"/>
    </source>
</evidence>